<accession>A0A345HQD4</accession>
<evidence type="ECO:0000313" key="2">
    <source>
        <dbReference type="EMBL" id="AXG78908.1"/>
    </source>
</evidence>
<reference evidence="3" key="1">
    <citation type="submission" date="2018-07" db="EMBL/GenBank/DDBJ databases">
        <authorList>
            <person name="Zhao J."/>
        </authorList>
    </citation>
    <scope>NUCLEOTIDE SEQUENCE [LARGE SCALE GENOMIC DNA]</scope>
    <source>
        <strain evidence="3">GSSD-12</strain>
    </source>
</reference>
<keyword evidence="1" id="KW-1133">Transmembrane helix</keyword>
<evidence type="ECO:0000256" key="1">
    <source>
        <dbReference type="SAM" id="Phobius"/>
    </source>
</evidence>
<dbReference type="AlphaFoldDB" id="A0A345HQD4"/>
<dbReference type="EMBL" id="CP031194">
    <property type="protein sequence ID" value="AXG78908.1"/>
    <property type="molecule type" value="Genomic_DNA"/>
</dbReference>
<feature type="transmembrane region" description="Helical" evidence="1">
    <location>
        <begin position="15"/>
        <end position="33"/>
    </location>
</feature>
<proteinExistence type="predicted"/>
<keyword evidence="1" id="KW-0472">Membrane</keyword>
<gene>
    <name evidence="2" type="ORF">DVK44_15715</name>
</gene>
<keyword evidence="3" id="KW-1185">Reference proteome</keyword>
<evidence type="ECO:0000313" key="3">
    <source>
        <dbReference type="Proteomes" id="UP000253868"/>
    </source>
</evidence>
<dbReference type="KEGG" id="spad:DVK44_15715"/>
<keyword evidence="1" id="KW-0812">Transmembrane</keyword>
<organism evidence="2 3">
    <name type="scientific">Streptomyces paludis</name>
    <dbReference type="NCBI Taxonomy" id="2282738"/>
    <lineage>
        <taxon>Bacteria</taxon>
        <taxon>Bacillati</taxon>
        <taxon>Actinomycetota</taxon>
        <taxon>Actinomycetes</taxon>
        <taxon>Kitasatosporales</taxon>
        <taxon>Streptomycetaceae</taxon>
        <taxon>Streptomyces</taxon>
    </lineage>
</organism>
<protein>
    <submittedName>
        <fullName evidence="2">Uncharacterized protein</fullName>
    </submittedName>
</protein>
<dbReference type="RefSeq" id="WP_114660242.1">
    <property type="nucleotide sequence ID" value="NZ_CP031194.1"/>
</dbReference>
<dbReference type="Proteomes" id="UP000253868">
    <property type="component" value="Chromosome"/>
</dbReference>
<name>A0A345HQD4_9ACTN</name>
<sequence>MAPSRLEILLAKRPIVTGIVVALPIGIATAVIAQPLTGIIATLIVGALAGADGYVRKSRHETLVHQGLWTPRG</sequence>